<gene>
    <name evidence="1" type="ORF">CSUI_010221</name>
</gene>
<dbReference type="Proteomes" id="UP000221165">
    <property type="component" value="Unassembled WGS sequence"/>
</dbReference>
<comment type="caution">
    <text evidence="1">The sequence shown here is derived from an EMBL/GenBank/DDBJ whole genome shotgun (WGS) entry which is preliminary data.</text>
</comment>
<evidence type="ECO:0000313" key="2">
    <source>
        <dbReference type="Proteomes" id="UP000221165"/>
    </source>
</evidence>
<proteinExistence type="predicted"/>
<protein>
    <submittedName>
        <fullName evidence="1">Uncharacterized protein</fullName>
    </submittedName>
</protein>
<dbReference type="VEuPathDB" id="ToxoDB:CSUI_010221"/>
<feature type="non-terminal residue" evidence="1">
    <location>
        <position position="1"/>
    </location>
</feature>
<dbReference type="GeneID" id="94433537"/>
<reference evidence="1 2" key="1">
    <citation type="journal article" date="2017" name="Int. J. Parasitol.">
        <title>The genome of the protozoan parasite Cystoisospora suis and a reverse vaccinology approach to identify vaccine candidates.</title>
        <authorList>
            <person name="Palmieri N."/>
            <person name="Shrestha A."/>
            <person name="Ruttkowski B."/>
            <person name="Beck T."/>
            <person name="Vogl C."/>
            <person name="Tomley F."/>
            <person name="Blake D.P."/>
            <person name="Joachim A."/>
        </authorList>
    </citation>
    <scope>NUCLEOTIDE SEQUENCE [LARGE SCALE GENOMIC DNA]</scope>
    <source>
        <strain evidence="1 2">Wien I</strain>
    </source>
</reference>
<dbReference type="RefSeq" id="XP_067917698.1">
    <property type="nucleotide sequence ID" value="XM_068070326.1"/>
</dbReference>
<dbReference type="EMBL" id="MIGC01006924">
    <property type="protein sequence ID" value="PHJ15966.1"/>
    <property type="molecule type" value="Genomic_DNA"/>
</dbReference>
<evidence type="ECO:0000313" key="1">
    <source>
        <dbReference type="EMBL" id="PHJ15966.1"/>
    </source>
</evidence>
<organism evidence="1 2">
    <name type="scientific">Cystoisospora suis</name>
    <dbReference type="NCBI Taxonomy" id="483139"/>
    <lineage>
        <taxon>Eukaryota</taxon>
        <taxon>Sar</taxon>
        <taxon>Alveolata</taxon>
        <taxon>Apicomplexa</taxon>
        <taxon>Conoidasida</taxon>
        <taxon>Coccidia</taxon>
        <taxon>Eucoccidiorida</taxon>
        <taxon>Eimeriorina</taxon>
        <taxon>Sarcocystidae</taxon>
        <taxon>Cystoisospora</taxon>
    </lineage>
</organism>
<keyword evidence="2" id="KW-1185">Reference proteome</keyword>
<dbReference type="AlphaFoldDB" id="A0A2C6KHZ6"/>
<name>A0A2C6KHZ6_9APIC</name>
<sequence>NHYAKAFVGAEEEENIFSNFKQISKCMRVLMTSSRDTPSFTWTVGVFVECLPSMRPLIEKLRPRDYPK</sequence>
<accession>A0A2C6KHZ6</accession>